<name>A0ACB8XHX1_ARCLA</name>
<dbReference type="EMBL" id="CM042064">
    <property type="protein sequence ID" value="KAI3665949.1"/>
    <property type="molecule type" value="Genomic_DNA"/>
</dbReference>
<protein>
    <submittedName>
        <fullName evidence="1">Uncharacterized protein</fullName>
    </submittedName>
</protein>
<reference evidence="1 2" key="2">
    <citation type="journal article" date="2022" name="Mol. Ecol. Resour.">
        <title>The genomes of chicory, endive, great burdock and yacon provide insights into Asteraceae paleo-polyploidization history and plant inulin production.</title>
        <authorList>
            <person name="Fan W."/>
            <person name="Wang S."/>
            <person name="Wang H."/>
            <person name="Wang A."/>
            <person name="Jiang F."/>
            <person name="Liu H."/>
            <person name="Zhao H."/>
            <person name="Xu D."/>
            <person name="Zhang Y."/>
        </authorList>
    </citation>
    <scope>NUCLEOTIDE SEQUENCE [LARGE SCALE GENOMIC DNA]</scope>
    <source>
        <strain evidence="2">cv. Niubang</strain>
    </source>
</reference>
<accession>A0ACB8XHX1</accession>
<keyword evidence="2" id="KW-1185">Reference proteome</keyword>
<evidence type="ECO:0000313" key="1">
    <source>
        <dbReference type="EMBL" id="KAI3665949.1"/>
    </source>
</evidence>
<organism evidence="1 2">
    <name type="scientific">Arctium lappa</name>
    <name type="common">Greater burdock</name>
    <name type="synonym">Lappa major</name>
    <dbReference type="NCBI Taxonomy" id="4217"/>
    <lineage>
        <taxon>Eukaryota</taxon>
        <taxon>Viridiplantae</taxon>
        <taxon>Streptophyta</taxon>
        <taxon>Embryophyta</taxon>
        <taxon>Tracheophyta</taxon>
        <taxon>Spermatophyta</taxon>
        <taxon>Magnoliopsida</taxon>
        <taxon>eudicotyledons</taxon>
        <taxon>Gunneridae</taxon>
        <taxon>Pentapetalae</taxon>
        <taxon>asterids</taxon>
        <taxon>campanulids</taxon>
        <taxon>Asterales</taxon>
        <taxon>Asteraceae</taxon>
        <taxon>Carduoideae</taxon>
        <taxon>Cardueae</taxon>
        <taxon>Arctiinae</taxon>
        <taxon>Arctium</taxon>
    </lineage>
</organism>
<sequence>MDLHNWFQDGILAQPTGDLHGWLCGGILAQSTVDLRSRVWGDIFAHNGRFTHLREAPPFFLLQNLISPF</sequence>
<comment type="caution">
    <text evidence="1">The sequence shown here is derived from an EMBL/GenBank/DDBJ whole genome shotgun (WGS) entry which is preliminary data.</text>
</comment>
<reference evidence="2" key="1">
    <citation type="journal article" date="2022" name="Mol. Ecol. Resour.">
        <title>The genomes of chicory, endive, great burdock and yacon provide insights into Asteraceae palaeo-polyploidization history and plant inulin production.</title>
        <authorList>
            <person name="Fan W."/>
            <person name="Wang S."/>
            <person name="Wang H."/>
            <person name="Wang A."/>
            <person name="Jiang F."/>
            <person name="Liu H."/>
            <person name="Zhao H."/>
            <person name="Xu D."/>
            <person name="Zhang Y."/>
        </authorList>
    </citation>
    <scope>NUCLEOTIDE SEQUENCE [LARGE SCALE GENOMIC DNA]</scope>
    <source>
        <strain evidence="2">cv. Niubang</strain>
    </source>
</reference>
<gene>
    <name evidence="1" type="ORF">L6452_44584</name>
</gene>
<dbReference type="Proteomes" id="UP001055879">
    <property type="component" value="Linkage Group LG18"/>
</dbReference>
<proteinExistence type="predicted"/>
<evidence type="ECO:0000313" key="2">
    <source>
        <dbReference type="Proteomes" id="UP001055879"/>
    </source>
</evidence>